<dbReference type="Proteomes" id="UP000007718">
    <property type="component" value="Plasmid pDEIPR02"/>
</dbReference>
<accession>F0RQC0</accession>
<dbReference type="RefSeq" id="WP_013615833.1">
    <property type="nucleotide sequence ID" value="NC_015162.1"/>
</dbReference>
<name>F0RQC0_DEIPM</name>
<evidence type="ECO:0000313" key="2">
    <source>
        <dbReference type="Proteomes" id="UP000007718"/>
    </source>
</evidence>
<reference evidence="2" key="1">
    <citation type="submission" date="2011-02" db="EMBL/GenBank/DDBJ databases">
        <title>The complete sequence of plasmid2 of Deinococcus proteolyticus DSM 20540.</title>
        <authorList>
            <consortium name="US DOE Joint Genome Institute (JGI-PGF)"/>
            <person name="Lucas S."/>
            <person name="Copeland A."/>
            <person name="Lapidus A."/>
            <person name="Bruce D."/>
            <person name="Goodwin L."/>
            <person name="Pitluck S."/>
            <person name="Kyrpides N."/>
            <person name="Mavromatis K."/>
            <person name="Pagani I."/>
            <person name="Ivanova N."/>
            <person name="Ovchinnikova G."/>
            <person name="Zeytun A."/>
            <person name="Detter J.C."/>
            <person name="Han C."/>
            <person name="Land M."/>
            <person name="Hauser L."/>
            <person name="Markowitz V."/>
            <person name="Cheng J.-F."/>
            <person name="Hugenholtz P."/>
            <person name="Woyke T."/>
            <person name="Wu D."/>
            <person name="Pukall R."/>
            <person name="Steenblock K."/>
            <person name="Brambilla E."/>
            <person name="Klenk H.-P."/>
            <person name="Eisen J.A."/>
        </authorList>
    </citation>
    <scope>NUCLEOTIDE SEQUENCE [LARGE SCALE GENOMIC DNA]</scope>
    <source>
        <strain evidence="2">ATCC 35074 / DSM 20540 / JCM 6276 / NBRC 101906 / NCIMB 13154 / VKM Ac-1939 / CCM 2703 / MRP</strain>
        <plasmid evidence="2">Plasmid pDEIPR02</plasmid>
    </source>
</reference>
<dbReference type="HOGENOM" id="CLU_813102_0_0_0"/>
<geneLocation type="plasmid" evidence="1 2">
    <name>pDEIPR02</name>
</geneLocation>
<dbReference type="AlphaFoldDB" id="F0RQC0"/>
<organism evidence="1 2">
    <name type="scientific">Deinococcus proteolyticus (strain ATCC 35074 / DSM 20540 / JCM 6276 / NBRC 101906 / NCIMB 13154 / VKM Ac-1939 / CCM 2703 / MRP)</name>
    <dbReference type="NCBI Taxonomy" id="693977"/>
    <lineage>
        <taxon>Bacteria</taxon>
        <taxon>Thermotogati</taxon>
        <taxon>Deinococcota</taxon>
        <taxon>Deinococci</taxon>
        <taxon>Deinococcales</taxon>
        <taxon>Deinococcaceae</taxon>
        <taxon>Deinococcus</taxon>
    </lineage>
</organism>
<protein>
    <submittedName>
        <fullName evidence="1">Uncharacterized protein</fullName>
    </submittedName>
</protein>
<gene>
    <name evidence="1" type="ordered locus">Deipr_2355</name>
</gene>
<evidence type="ECO:0000313" key="1">
    <source>
        <dbReference type="EMBL" id="ADY27479.1"/>
    </source>
</evidence>
<reference evidence="1 2" key="2">
    <citation type="journal article" date="2012" name="Stand. Genomic Sci.">
        <title>Complete genome sequence of the orange-red pigmented, radioresistant Deinococcus proteolyticus type strain (MRP(T)).</title>
        <authorList>
            <person name="Copeland A."/>
            <person name="Zeytun A."/>
            <person name="Yassawong M."/>
            <person name="Nolan M."/>
            <person name="Lucas S."/>
            <person name="Hammon N."/>
            <person name="Deshpande S."/>
            <person name="Cheng J.F."/>
            <person name="Han C."/>
            <person name="Tapia R."/>
            <person name="Goodwin L.A."/>
            <person name="Pitluck S."/>
            <person name="Mavromatis K."/>
            <person name="Liolios K."/>
            <person name="Pagani I."/>
            <person name="Ivanova N."/>
            <person name="Mikhailova N."/>
            <person name="Pati A."/>
            <person name="Chen A."/>
            <person name="Palaniappan K."/>
            <person name="Land M."/>
            <person name="Hauser L."/>
            <person name="Jeffries C.D."/>
            <person name="Brambilla E.M."/>
            <person name="Rohde M."/>
            <person name="Sikorski J."/>
            <person name="Pukall R."/>
            <person name="Goker M."/>
            <person name="Detter J.C."/>
            <person name="Woyke T."/>
            <person name="Bristow J."/>
            <person name="Eisen J.A."/>
            <person name="Markowitz V."/>
            <person name="Hugenholtz P."/>
            <person name="Kyrpides N.C."/>
            <person name="Klenk H.P."/>
            <person name="Lapidus A."/>
        </authorList>
    </citation>
    <scope>NUCLEOTIDE SEQUENCE [LARGE SCALE GENOMIC DNA]</scope>
    <source>
        <strain evidence="2">ATCC 35074 / DSM 20540 / JCM 6276 / NBRC 101906 / NCIMB 13154 / VKM Ac-1939 / CCM 2703 / MRP</strain>
        <plasmid evidence="2">Plasmid pDEIPR02</plasmid>
    </source>
</reference>
<dbReference type="KEGG" id="dpt:Deipr_2355"/>
<proteinExistence type="predicted"/>
<keyword evidence="2" id="KW-1185">Reference proteome</keyword>
<keyword evidence="1" id="KW-0614">Plasmid</keyword>
<dbReference type="EMBL" id="CP002538">
    <property type="protein sequence ID" value="ADY27479.1"/>
    <property type="molecule type" value="Genomic_DNA"/>
</dbReference>
<sequence>MFRKFLKARQNFKELQADLDMLRGLWGDPYAAEAQALLNASLKEPALQKRAIGLLTLGRSMRRTQIAMADHLRWHHLWNVLVQPGVAQAYRASTEGWYDPEKFYVDALDLAAVVTQLTALSRSTEQPLAQRMVDDLAHLNLRCGGTYFGYTPYWRLYERPMWRAVDRTFHSVQAYWFLLEMCDQLGAEMYGELKHALQSAQYEWSVSHLPNIQKELAEWTYLLALGAAGHAAYSAGSDHKRARAFLHLLDGMPEHPVYLLQQHVGAEHMKSVQRLKAAFRPDHPLQLLPDTDVILNLKVQAALLKPVLCVEIFSTILEMSEDEVILTNAAEELPHLQSASM</sequence>